<evidence type="ECO:0000313" key="3">
    <source>
        <dbReference type="Proteomes" id="UP000007259"/>
    </source>
</evidence>
<dbReference type="Proteomes" id="UP000007259">
    <property type="component" value="Chromosome 14"/>
</dbReference>
<feature type="region of interest" description="Disordered" evidence="1">
    <location>
        <begin position="608"/>
        <end position="643"/>
    </location>
</feature>
<gene>
    <name evidence="2" type="ORF">LMXM_14_0870</name>
</gene>
<feature type="compositionally biased region" description="Basic residues" evidence="1">
    <location>
        <begin position="623"/>
        <end position="635"/>
    </location>
</feature>
<accession>E9APT2</accession>
<dbReference type="OrthoDB" id="273475at2759"/>
<protein>
    <submittedName>
        <fullName evidence="2">Uncharacterized protein</fullName>
    </submittedName>
</protein>
<reference evidence="2 3" key="1">
    <citation type="journal article" date="2011" name="Genome Res.">
        <title>Chromosome and gene copy number variation allow major structural change between species and strains of Leishmania.</title>
        <authorList>
            <person name="Rogers M.B."/>
            <person name="Hilley J.D."/>
            <person name="Dickens N.J."/>
            <person name="Wilkes J."/>
            <person name="Bates P.A."/>
            <person name="Depledge D.P."/>
            <person name="Harris D."/>
            <person name="Her Y."/>
            <person name="Herzyk P."/>
            <person name="Imamura H."/>
            <person name="Otto T.D."/>
            <person name="Sanders M."/>
            <person name="Seeger K."/>
            <person name="Dujardin J.C."/>
            <person name="Berriman M."/>
            <person name="Smith D.F."/>
            <person name="Hertz-Fowler C."/>
            <person name="Mottram J.C."/>
        </authorList>
    </citation>
    <scope>NUCLEOTIDE SEQUENCE [LARGE SCALE GENOMIC DNA]</scope>
    <source>
        <strain evidence="2 3">MHOM/GT/2001/U1103</strain>
    </source>
</reference>
<feature type="compositionally biased region" description="Polar residues" evidence="1">
    <location>
        <begin position="608"/>
        <end position="621"/>
    </location>
</feature>
<feature type="compositionally biased region" description="Low complexity" evidence="1">
    <location>
        <begin position="528"/>
        <end position="539"/>
    </location>
</feature>
<dbReference type="PhylomeDB" id="E9APT2"/>
<feature type="region of interest" description="Disordered" evidence="1">
    <location>
        <begin position="522"/>
        <end position="545"/>
    </location>
</feature>
<keyword evidence="3" id="KW-1185">Reference proteome</keyword>
<name>E9APT2_LEIMU</name>
<dbReference type="RefSeq" id="XP_003873459.1">
    <property type="nucleotide sequence ID" value="XM_003873410.1"/>
</dbReference>
<dbReference type="EMBL" id="FR799567">
    <property type="protein sequence ID" value="CBZ24949.1"/>
    <property type="molecule type" value="Genomic_DNA"/>
</dbReference>
<evidence type="ECO:0000313" key="2">
    <source>
        <dbReference type="EMBL" id="CBZ24949.1"/>
    </source>
</evidence>
<dbReference type="VEuPathDB" id="TriTrypDB:LmxM.14.0870"/>
<dbReference type="GeneID" id="13449656"/>
<evidence type="ECO:0000256" key="1">
    <source>
        <dbReference type="SAM" id="MobiDB-lite"/>
    </source>
</evidence>
<proteinExistence type="predicted"/>
<dbReference type="OMA" id="PQYFVVV"/>
<sequence length="855" mass="93865">MNAAALSAPSRETSLNMQWRRNYVQDTSQALSGLLQGIAGENLADELLSSIKGRGSVRAHGVYMSFDNLYVTVASSAEEAGRAFAALYAPLTPEKRGQFESNLSTVSYGAAQSPSDAGSAAGGGAGFSYADMCCPPMVTRRLANSASAPPQVPERFAELWRRWSEVKKTFVAPSRRECLCGPDTYLSYFGDAFKPPPPPALPVAATRRHRAATSFSPLALAAMLPTHFVPVEALLKQLPTGYTFEHVRCVFGETMALEMVELADKTYVRFYGGKDGEGFAQRERTASVCVDEDAQASAHDGNNGGDFDDDEEPAASGTSALAPHSDDAVHQYIAAYEPNPYLFFSFLPRFPRPFQWIPLYAVVEHAPPAVKAALLPLRQRSTLLYFAQQQHRMQFTSQNDGAICLSFPPVRSLRAETTPLPRELAEVQRLLQTRGLVYVSEMEAGLAHRISDGAKRSIIAYFGTLRRFLYQHERVFRLSVVPNTNRRFSGTTTVTPPAAMPRSSAPTLAGAVTQEPTHEVSHEAITPSAASSASGTAGTLYPPPSPTRRGFGFAIEVPPISTDAEDDAVSTAMLLGKGIGALDANGFPHWLASADLAVMCEGHAMMQQRSGVSPEQRLQTASRQRRSSQKIRRRMALTANPNSPYTDPEVLLDTILRYLPPTQHIGLRSLLQALPPAIADFLPTDPIRLFRNAPTKVQLFEFRERNNIRVMRPGLPLPDGRLRSSYTVDELLHILAAELPPGRSRTSIDLFGRLPYGARETIRLQHRHLIDLVEQYPQYFLVVFADAESAKKNLARVQLIRSPPPATTLSDDEWDAKTTTVLDDMTQAAEREDHAILMAELPPSLRETLNLKPMP</sequence>
<dbReference type="AlphaFoldDB" id="E9APT2"/>
<dbReference type="KEGG" id="lmi:LMXM_14_0870"/>
<feature type="region of interest" description="Disordered" evidence="1">
    <location>
        <begin position="290"/>
        <end position="322"/>
    </location>
</feature>
<organism evidence="2 3">
    <name type="scientific">Leishmania mexicana (strain MHOM/GT/2001/U1103)</name>
    <dbReference type="NCBI Taxonomy" id="929439"/>
    <lineage>
        <taxon>Eukaryota</taxon>
        <taxon>Discoba</taxon>
        <taxon>Euglenozoa</taxon>
        <taxon>Kinetoplastea</taxon>
        <taxon>Metakinetoplastina</taxon>
        <taxon>Trypanosomatida</taxon>
        <taxon>Trypanosomatidae</taxon>
        <taxon>Leishmaniinae</taxon>
        <taxon>Leishmania</taxon>
    </lineage>
</organism>